<reference evidence="2" key="2">
    <citation type="journal article" date="2021" name="PeerJ">
        <title>Extensive microbial diversity within the chicken gut microbiome revealed by metagenomics and culture.</title>
        <authorList>
            <person name="Gilroy R."/>
            <person name="Ravi A."/>
            <person name="Getino M."/>
            <person name="Pursley I."/>
            <person name="Horton D.L."/>
            <person name="Alikhan N.F."/>
            <person name="Baker D."/>
            <person name="Gharbi K."/>
            <person name="Hall N."/>
            <person name="Watson M."/>
            <person name="Adriaenssens E.M."/>
            <person name="Foster-Nyarko E."/>
            <person name="Jarju S."/>
            <person name="Secka A."/>
            <person name="Antonio M."/>
            <person name="Oren A."/>
            <person name="Chaudhuri R.R."/>
            <person name="La Ragione R."/>
            <person name="Hildebrand F."/>
            <person name="Pallen M.J."/>
        </authorList>
    </citation>
    <scope>NUCLEOTIDE SEQUENCE</scope>
    <source>
        <strain evidence="2">ChiBcolR7-354</strain>
    </source>
</reference>
<dbReference type="Pfam" id="PF11208">
    <property type="entry name" value="DUF2992"/>
    <property type="match status" value="1"/>
</dbReference>
<dbReference type="Proteomes" id="UP000824262">
    <property type="component" value="Unassembled WGS sequence"/>
</dbReference>
<comment type="caution">
    <text evidence="2">The sequence shown here is derived from an EMBL/GenBank/DDBJ whole genome shotgun (WGS) entry which is preliminary data.</text>
</comment>
<reference evidence="2" key="1">
    <citation type="submission" date="2020-10" db="EMBL/GenBank/DDBJ databases">
        <authorList>
            <person name="Gilroy R."/>
        </authorList>
    </citation>
    <scope>NUCLEOTIDE SEQUENCE</scope>
    <source>
        <strain evidence="2">ChiBcolR7-354</strain>
    </source>
</reference>
<protein>
    <submittedName>
        <fullName evidence="2">YjdF family protein</fullName>
    </submittedName>
</protein>
<name>A0A9D0ZD49_9FIRM</name>
<gene>
    <name evidence="2" type="ORF">IAB77_03855</name>
</gene>
<dbReference type="InterPro" id="IPR016787">
    <property type="entry name" value="UCP021328"/>
</dbReference>
<organism evidence="2 3">
    <name type="scientific">Candidatus Scatomorpha intestinavium</name>
    <dbReference type="NCBI Taxonomy" id="2840922"/>
    <lineage>
        <taxon>Bacteria</taxon>
        <taxon>Bacillati</taxon>
        <taxon>Bacillota</taxon>
        <taxon>Clostridia</taxon>
        <taxon>Eubacteriales</taxon>
        <taxon>Candidatus Scatomorpha</taxon>
    </lineage>
</organism>
<dbReference type="PIRSF" id="PIRSF021328">
    <property type="entry name" value="UCP021328"/>
    <property type="match status" value="1"/>
</dbReference>
<feature type="compositionally biased region" description="Basic residues" evidence="1">
    <location>
        <begin position="127"/>
        <end position="136"/>
    </location>
</feature>
<dbReference type="EMBL" id="DVGA01000041">
    <property type="protein sequence ID" value="HIQ78375.1"/>
    <property type="molecule type" value="Genomic_DNA"/>
</dbReference>
<evidence type="ECO:0000313" key="2">
    <source>
        <dbReference type="EMBL" id="HIQ78375.1"/>
    </source>
</evidence>
<sequence>MDKATLTVFFDGTFWSGVFERTEDGKLSACRVVFGAEPRDAEVWDFVLRNYSRLRFGPAVDAPPERPASNPKRLRREARRQAEKSGVGTKSQQALNLQREAAKTERQSKSREQKLSEKERKYALRREKQKQKHRGK</sequence>
<evidence type="ECO:0000313" key="3">
    <source>
        <dbReference type="Proteomes" id="UP000824262"/>
    </source>
</evidence>
<evidence type="ECO:0000256" key="1">
    <source>
        <dbReference type="SAM" id="MobiDB-lite"/>
    </source>
</evidence>
<dbReference type="AlphaFoldDB" id="A0A9D0ZD49"/>
<proteinExistence type="predicted"/>
<accession>A0A9D0ZD49</accession>
<feature type="compositionally biased region" description="Basic and acidic residues" evidence="1">
    <location>
        <begin position="100"/>
        <end position="126"/>
    </location>
</feature>
<feature type="region of interest" description="Disordered" evidence="1">
    <location>
        <begin position="57"/>
        <end position="136"/>
    </location>
</feature>